<dbReference type="InterPro" id="IPR021115">
    <property type="entry name" value="Pyridoxal-P_BS"/>
</dbReference>
<dbReference type="PROSITE" id="PS00392">
    <property type="entry name" value="DDC_GAD_HDC_YDC"/>
    <property type="match status" value="1"/>
</dbReference>
<dbReference type="PANTHER" id="PTHR11999:SF70">
    <property type="entry name" value="MIP05841P"/>
    <property type="match status" value="1"/>
</dbReference>
<evidence type="ECO:0000256" key="3">
    <source>
        <dbReference type="ARBA" id="ARBA00022793"/>
    </source>
</evidence>
<evidence type="ECO:0000313" key="8">
    <source>
        <dbReference type="Proteomes" id="UP001069802"/>
    </source>
</evidence>
<comment type="cofactor">
    <cofactor evidence="1 6">
        <name>pyridoxal 5'-phosphate</name>
        <dbReference type="ChEBI" id="CHEBI:597326"/>
    </cofactor>
</comment>
<dbReference type="InterPro" id="IPR015422">
    <property type="entry name" value="PyrdxlP-dep_Trfase_small"/>
</dbReference>
<dbReference type="InterPro" id="IPR015421">
    <property type="entry name" value="PyrdxlP-dep_Trfase_major"/>
</dbReference>
<evidence type="ECO:0000256" key="1">
    <source>
        <dbReference type="ARBA" id="ARBA00001933"/>
    </source>
</evidence>
<evidence type="ECO:0000256" key="4">
    <source>
        <dbReference type="ARBA" id="ARBA00022898"/>
    </source>
</evidence>
<keyword evidence="4 6" id="KW-0663">Pyridoxal phosphate</keyword>
<dbReference type="Gene3D" id="3.90.1150.10">
    <property type="entry name" value="Aspartate Aminotransferase, domain 1"/>
    <property type="match status" value="1"/>
</dbReference>
<keyword evidence="7" id="KW-0808">Transferase</keyword>
<protein>
    <submittedName>
        <fullName evidence="7">Aminotransferase class V-fold PLP-dependent enzyme</fullName>
    </submittedName>
</protein>
<dbReference type="InterPro" id="IPR002129">
    <property type="entry name" value="PyrdxlP-dep_de-COase"/>
</dbReference>
<evidence type="ECO:0000313" key="7">
    <source>
        <dbReference type="EMBL" id="MCZ4280801.1"/>
    </source>
</evidence>
<name>A0ABT4LKB7_9PROT</name>
<evidence type="ECO:0000256" key="5">
    <source>
        <dbReference type="ARBA" id="ARBA00023239"/>
    </source>
</evidence>
<keyword evidence="7" id="KW-0032">Aminotransferase</keyword>
<sequence>MSRELLNKARERAEHFLEEIDSRRVFPDQAALTGLSGFEEVFPEQGATEEQVLELLDRYGAPATVASAGRRYFGFVVGGTLPVTIGANWMATAWDQVASSKVTSPVMDKIEQVTSGWLLDVLDLPEESVVGYVTGATMATFTALAAARHKLLARQGWDVEGRGLFGAPEIKVVVSDEVHVTVLKALSLLGFGKERVVRVPTDANGAMDIASHPELDDMTIVCVQAGNVNSGAFDPVAEICGRASKAGAWVHVDGAFGLWARAAKELKHLTAGVEKADSWATDGHKWLNTPYDAGVVICRDQQSLYQAMSVSAAYLREIDTAAQNYMPEFSKRARGLEIWAALKFLGRNGVDELVTGCCQRARLFARGLEGLGLTIQNSVVLNQVVVSWDSPEKTEALMQAVQKEGTCWFGPTVWKGKAAFRISVSSWKTTEEDIQLSLQAIKKCMATVNAGGKA</sequence>
<dbReference type="InterPro" id="IPR015424">
    <property type="entry name" value="PyrdxlP-dep_Trfase"/>
</dbReference>
<comment type="caution">
    <text evidence="7">The sequence shown here is derived from an EMBL/GenBank/DDBJ whole genome shotgun (WGS) entry which is preliminary data.</text>
</comment>
<dbReference type="Gene3D" id="3.40.640.10">
    <property type="entry name" value="Type I PLP-dependent aspartate aminotransferase-like (Major domain)"/>
    <property type="match status" value="1"/>
</dbReference>
<keyword evidence="5 6" id="KW-0456">Lyase</keyword>
<keyword evidence="8" id="KW-1185">Reference proteome</keyword>
<dbReference type="PANTHER" id="PTHR11999">
    <property type="entry name" value="GROUP II PYRIDOXAL-5-PHOSPHATE DECARBOXYLASE"/>
    <property type="match status" value="1"/>
</dbReference>
<dbReference type="EMBL" id="JAPWGY010000002">
    <property type="protein sequence ID" value="MCZ4280801.1"/>
    <property type="molecule type" value="Genomic_DNA"/>
</dbReference>
<evidence type="ECO:0000256" key="2">
    <source>
        <dbReference type="ARBA" id="ARBA00009533"/>
    </source>
</evidence>
<dbReference type="GO" id="GO:0008483">
    <property type="term" value="F:transaminase activity"/>
    <property type="evidence" value="ECO:0007669"/>
    <property type="project" value="UniProtKB-KW"/>
</dbReference>
<dbReference type="SUPFAM" id="SSF53383">
    <property type="entry name" value="PLP-dependent transferases"/>
    <property type="match status" value="1"/>
</dbReference>
<gene>
    <name evidence="7" type="ORF">O4H49_08435</name>
</gene>
<proteinExistence type="inferred from homology"/>
<organism evidence="7 8">
    <name type="scientific">Kiloniella laminariae</name>
    <dbReference type="NCBI Taxonomy" id="454162"/>
    <lineage>
        <taxon>Bacteria</taxon>
        <taxon>Pseudomonadati</taxon>
        <taxon>Pseudomonadota</taxon>
        <taxon>Alphaproteobacteria</taxon>
        <taxon>Rhodospirillales</taxon>
        <taxon>Kiloniellaceae</taxon>
        <taxon>Kiloniella</taxon>
    </lineage>
</organism>
<dbReference type="InterPro" id="IPR010977">
    <property type="entry name" value="Aromatic_deC"/>
</dbReference>
<accession>A0ABT4LKB7</accession>
<dbReference type="Proteomes" id="UP001069802">
    <property type="component" value="Unassembled WGS sequence"/>
</dbReference>
<evidence type="ECO:0000256" key="6">
    <source>
        <dbReference type="RuleBase" id="RU000382"/>
    </source>
</evidence>
<reference evidence="7" key="1">
    <citation type="submission" date="2022-12" db="EMBL/GenBank/DDBJ databases">
        <title>Bacterial isolates from different developmental stages of Nematostella vectensis.</title>
        <authorList>
            <person name="Fraune S."/>
        </authorList>
    </citation>
    <scope>NUCLEOTIDE SEQUENCE</scope>
    <source>
        <strain evidence="7">G21630-S1</strain>
    </source>
</reference>
<comment type="similarity">
    <text evidence="2 6">Belongs to the group II decarboxylase family.</text>
</comment>
<dbReference type="Pfam" id="PF00282">
    <property type="entry name" value="Pyridoxal_deC"/>
    <property type="match status" value="1"/>
</dbReference>
<dbReference type="RefSeq" id="WP_269422981.1">
    <property type="nucleotide sequence ID" value="NZ_JAPWGY010000002.1"/>
</dbReference>
<keyword evidence="3" id="KW-0210">Decarboxylase</keyword>